<evidence type="ECO:0000256" key="4">
    <source>
        <dbReference type="ARBA" id="ARBA00022679"/>
    </source>
</evidence>
<evidence type="ECO:0000256" key="10">
    <source>
        <dbReference type="PROSITE-ProRule" id="PRU00087"/>
    </source>
</evidence>
<organism evidence="12">
    <name type="scientific">Micrurus corallinus</name>
    <name type="common">Brazilian coral snake</name>
    <dbReference type="NCBI Taxonomy" id="54390"/>
    <lineage>
        <taxon>Eukaryota</taxon>
        <taxon>Metazoa</taxon>
        <taxon>Chordata</taxon>
        <taxon>Craniata</taxon>
        <taxon>Vertebrata</taxon>
        <taxon>Euteleostomi</taxon>
        <taxon>Lepidosauria</taxon>
        <taxon>Squamata</taxon>
        <taxon>Bifurcata</taxon>
        <taxon>Unidentata</taxon>
        <taxon>Episquamata</taxon>
        <taxon>Toxicofera</taxon>
        <taxon>Serpentes</taxon>
        <taxon>Colubroidea</taxon>
        <taxon>Elapidae</taxon>
        <taxon>Elapinae</taxon>
        <taxon>Micrurus</taxon>
    </lineage>
</organism>
<dbReference type="EMBL" id="IACJ01086955">
    <property type="protein sequence ID" value="LAA49185.1"/>
    <property type="molecule type" value="Transcribed_RNA"/>
</dbReference>
<reference evidence="12" key="2">
    <citation type="submission" date="2017-11" db="EMBL/GenBank/DDBJ databases">
        <title>Coralsnake Venomics: Analyses of Venom Gland Transcriptomes and Proteomes of Six Brazilian Taxa.</title>
        <authorList>
            <person name="Aird S.D."/>
            <person name="Jorge da Silva N."/>
            <person name="Qiu L."/>
            <person name="Villar-Briones A."/>
            <person name="Aparecida-Saddi V."/>
            <person name="Campos-Telles M.P."/>
            <person name="Grau M."/>
            <person name="Mikheyev A.S."/>
        </authorList>
    </citation>
    <scope>NUCLEOTIDE SEQUENCE</scope>
    <source>
        <tissue evidence="12">Venom_gland</tissue>
    </source>
</reference>
<evidence type="ECO:0000313" key="12">
    <source>
        <dbReference type="EMBL" id="LAA49185.1"/>
    </source>
</evidence>
<evidence type="ECO:0000256" key="3">
    <source>
        <dbReference type="ARBA" id="ARBA00022676"/>
    </source>
</evidence>
<comment type="pathway">
    <text evidence="1">Protein modification; protein glycosylation.</text>
</comment>
<dbReference type="SUPFAM" id="SSF81296">
    <property type="entry name" value="E set domains"/>
    <property type="match status" value="1"/>
</dbReference>
<dbReference type="Pfam" id="PF00630">
    <property type="entry name" value="Filamin"/>
    <property type="match status" value="1"/>
</dbReference>
<proteinExistence type="inferred from homology"/>
<keyword evidence="5 11" id="KW-0732">Signal</keyword>
<dbReference type="InterPro" id="IPR001298">
    <property type="entry name" value="Filamin/ABP280_rpt"/>
</dbReference>
<feature type="repeat" description="Filamin" evidence="10">
    <location>
        <begin position="24"/>
        <end position="130"/>
    </location>
</feature>
<evidence type="ECO:0000256" key="6">
    <source>
        <dbReference type="ARBA" id="ARBA00022824"/>
    </source>
</evidence>
<evidence type="ECO:0000256" key="11">
    <source>
        <dbReference type="SAM" id="SignalP"/>
    </source>
</evidence>
<dbReference type="InterPro" id="IPR014756">
    <property type="entry name" value="Ig_E-set"/>
</dbReference>
<evidence type="ECO:0000256" key="2">
    <source>
        <dbReference type="ARBA" id="ARBA00006063"/>
    </source>
</evidence>
<dbReference type="FunFam" id="2.60.40.10:FF:000419">
    <property type="entry name" value="KDEL (Lys-Asp-Glu-Leu) containing 1"/>
    <property type="match status" value="1"/>
</dbReference>
<dbReference type="SMART" id="SM00557">
    <property type="entry name" value="IG_FLMN"/>
    <property type="match status" value="1"/>
</dbReference>
<sequence length="176" mass="20263">MFSIWLTCFLPLGTISVICESLYGTQLSPERSLLWGPGLKAGVVLPARYFYIQAVDTEGKRFTTSPGEKAFQVKITAPEEQFTRVGVQILDRKDGSFIVRYRMYASYKNLRIEVWAKSKQVAESPYILKETPHPFRKENHSDKMHDVTLKQLYCAQDLFTMKTVTALRKMGELGWR</sequence>
<keyword evidence="7" id="KW-0325">Glycoprotein</keyword>
<name>A0A2D4FNY5_MICCO</name>
<dbReference type="PROSITE" id="PS50194">
    <property type="entry name" value="FILAMIN_REPEAT"/>
    <property type="match status" value="1"/>
</dbReference>
<feature type="chain" id="PRO_5013878026" evidence="11">
    <location>
        <begin position="17"/>
        <end position="176"/>
    </location>
</feature>
<dbReference type="AlphaFoldDB" id="A0A2D4FNY5"/>
<keyword evidence="6" id="KW-0256">Endoplasmic reticulum</keyword>
<evidence type="ECO:0000256" key="7">
    <source>
        <dbReference type="ARBA" id="ARBA00023180"/>
    </source>
</evidence>
<comment type="similarity">
    <text evidence="2">Belongs to the KDELC family.</text>
</comment>
<evidence type="ECO:0000256" key="9">
    <source>
        <dbReference type="ARBA" id="ARBA00049246"/>
    </source>
</evidence>
<comment type="catalytic activity">
    <reaction evidence="9">
        <text>L-seryl-[EGF-like domain protein] + UDP-alpha-D-glucose = 3-O-(beta-D-glucosyl)-L-seryl-[EGF-like domain protein] + UDP + H(+)</text>
        <dbReference type="Rhea" id="RHEA:58116"/>
        <dbReference type="Rhea" id="RHEA-COMP:14610"/>
        <dbReference type="Rhea" id="RHEA-COMP:16010"/>
        <dbReference type="ChEBI" id="CHEBI:15378"/>
        <dbReference type="ChEBI" id="CHEBI:29999"/>
        <dbReference type="ChEBI" id="CHEBI:58223"/>
        <dbReference type="ChEBI" id="CHEBI:58885"/>
        <dbReference type="ChEBI" id="CHEBI:140576"/>
    </reaction>
</comment>
<dbReference type="Gene3D" id="2.60.40.10">
    <property type="entry name" value="Immunoglobulins"/>
    <property type="match status" value="1"/>
</dbReference>
<keyword evidence="4" id="KW-0808">Transferase</keyword>
<accession>A0A2D4FNY5</accession>
<keyword evidence="3" id="KW-0328">Glycosyltransferase</keyword>
<dbReference type="GO" id="GO:0016757">
    <property type="term" value="F:glycosyltransferase activity"/>
    <property type="evidence" value="ECO:0007669"/>
    <property type="project" value="UniProtKB-KW"/>
</dbReference>
<comment type="catalytic activity">
    <reaction evidence="8">
        <text>L-seryl-[EGF-like domain protein] + UDP-alpha-D-xylose = 3-O-(beta-D-xylosyl)-L-seryl-[EGF-like domain protein] + UDP + H(+)</text>
        <dbReference type="Rhea" id="RHEA:62016"/>
        <dbReference type="Rhea" id="RHEA-COMP:16010"/>
        <dbReference type="Rhea" id="RHEA-COMP:16011"/>
        <dbReference type="ChEBI" id="CHEBI:15378"/>
        <dbReference type="ChEBI" id="CHEBI:29999"/>
        <dbReference type="ChEBI" id="CHEBI:57632"/>
        <dbReference type="ChEBI" id="CHEBI:58223"/>
        <dbReference type="ChEBI" id="CHEBI:132085"/>
    </reaction>
</comment>
<reference evidence="12" key="1">
    <citation type="submission" date="2017-07" db="EMBL/GenBank/DDBJ databases">
        <authorList>
            <person name="Mikheyev A."/>
            <person name="Grau M."/>
        </authorList>
    </citation>
    <scope>NUCLEOTIDE SEQUENCE</scope>
    <source>
        <tissue evidence="12">Venom_gland</tissue>
    </source>
</reference>
<dbReference type="InterPro" id="IPR017868">
    <property type="entry name" value="Filamin/ABP280_repeat-like"/>
</dbReference>
<feature type="signal peptide" evidence="11">
    <location>
        <begin position="1"/>
        <end position="16"/>
    </location>
</feature>
<dbReference type="InterPro" id="IPR013783">
    <property type="entry name" value="Ig-like_fold"/>
</dbReference>
<protein>
    <submittedName>
        <fullName evidence="12">Uncharacterized protein</fullName>
    </submittedName>
</protein>
<evidence type="ECO:0000256" key="8">
    <source>
        <dbReference type="ARBA" id="ARBA00047553"/>
    </source>
</evidence>
<evidence type="ECO:0000256" key="1">
    <source>
        <dbReference type="ARBA" id="ARBA00004922"/>
    </source>
</evidence>
<evidence type="ECO:0000256" key="5">
    <source>
        <dbReference type="ARBA" id="ARBA00022729"/>
    </source>
</evidence>